<evidence type="ECO:0000313" key="2">
    <source>
        <dbReference type="EMBL" id="PEG51772.1"/>
    </source>
</evidence>
<dbReference type="STRING" id="1801.BRW64_22130"/>
<evidence type="ECO:0000313" key="3">
    <source>
        <dbReference type="Proteomes" id="UP000191039"/>
    </source>
</evidence>
<evidence type="ECO:0000313" key="4">
    <source>
        <dbReference type="Proteomes" id="UP000220340"/>
    </source>
</evidence>
<dbReference type="EMBL" id="PDCR01000043">
    <property type="protein sequence ID" value="PEG51772.1"/>
    <property type="molecule type" value="Genomic_DNA"/>
</dbReference>
<keyword evidence="4" id="KW-1185">Reference proteome</keyword>
<organism evidence="1 3">
    <name type="scientific">Mycolicibacterium diernhoferi</name>
    <dbReference type="NCBI Taxonomy" id="1801"/>
    <lineage>
        <taxon>Bacteria</taxon>
        <taxon>Bacillati</taxon>
        <taxon>Actinomycetota</taxon>
        <taxon>Actinomycetes</taxon>
        <taxon>Mycobacteriales</taxon>
        <taxon>Mycobacteriaceae</taxon>
        <taxon>Mycolicibacterium</taxon>
    </lineage>
</organism>
<evidence type="ECO:0008006" key="5">
    <source>
        <dbReference type="Google" id="ProtNLM"/>
    </source>
</evidence>
<dbReference type="EMBL" id="MIJD01000223">
    <property type="protein sequence ID" value="OPE51570.1"/>
    <property type="molecule type" value="Genomic_DNA"/>
</dbReference>
<name>A0A1Q4H821_9MYCO</name>
<dbReference type="Proteomes" id="UP000191039">
    <property type="component" value="Unassembled WGS sequence"/>
</dbReference>
<reference evidence="2 4" key="2">
    <citation type="submission" date="2017-10" db="EMBL/GenBank/DDBJ databases">
        <title>The new phylogeny of genus Mycobacterium.</title>
        <authorList>
            <person name="Tortoli E."/>
            <person name="Trovato A."/>
            <person name="Cirillo D.M."/>
        </authorList>
    </citation>
    <scope>NUCLEOTIDE SEQUENCE [LARGE SCALE GENOMIC DNA]</scope>
    <source>
        <strain evidence="2 4">IP141170001</strain>
    </source>
</reference>
<gene>
    <name evidence="1" type="ORF">BV510_19270</name>
    <name evidence="2" type="ORF">CRI78_24900</name>
</gene>
<sequence length="274" mass="30750">MEPFIGSEAVARGDMTRGVLRARYTAVLPNIYLPKDTEPTLLDRAEAAWLWSGKCGIIAGRTAAGIYRDPWQISAHPVDLIARNSRHPPGIVLHNERICVDEITYWNGLPITTPVRTALDLARHLPRDEAVTLLDPFTAATGITTDDIWWLARRYRGTRDIRTAHRAILEIDPGARTPEQTRVRLLLSDSGLRPTHSQIRVTDGFKDVLLAMGWPALKVGVDCDLTDAPTTYIVATSEFLRSQGWLYVPVLPQHTAGSISHRVREAVWSRIRRR</sequence>
<proteinExistence type="predicted"/>
<dbReference type="AlphaFoldDB" id="A0A1Q4H821"/>
<reference evidence="1 3" key="1">
    <citation type="submission" date="2016-09" db="EMBL/GenBank/DDBJ databases">
        <title>genome sequences of unsequenced Mycobacteria.</title>
        <authorList>
            <person name="Greninger A.L."/>
            <person name="Jerome K.R."/>
            <person name="Mcnair B."/>
            <person name="Wallis C."/>
            <person name="Fang F."/>
        </authorList>
    </citation>
    <scope>NUCLEOTIDE SEQUENCE [LARGE SCALE GENOMIC DNA]</scope>
    <source>
        <strain evidence="1 3">BM1</strain>
    </source>
</reference>
<dbReference type="RefSeq" id="WP_073858605.1">
    <property type="nucleotide sequence ID" value="NZ_BAAATC010000002.1"/>
</dbReference>
<accession>A0A1Q4H821</accession>
<dbReference type="Proteomes" id="UP000220340">
    <property type="component" value="Unassembled WGS sequence"/>
</dbReference>
<protein>
    <recommendedName>
        <fullName evidence="5">AbiEi antitoxin C-terminal domain-containing protein</fullName>
    </recommendedName>
</protein>
<dbReference type="OrthoDB" id="4696350at2"/>
<evidence type="ECO:0000313" key="1">
    <source>
        <dbReference type="EMBL" id="OPE51570.1"/>
    </source>
</evidence>
<comment type="caution">
    <text evidence="1">The sequence shown here is derived from an EMBL/GenBank/DDBJ whole genome shotgun (WGS) entry which is preliminary data.</text>
</comment>